<evidence type="ECO:0000256" key="5">
    <source>
        <dbReference type="SAM" id="Phobius"/>
    </source>
</evidence>
<evidence type="ECO:0000313" key="8">
    <source>
        <dbReference type="Proteomes" id="UP000325081"/>
    </source>
</evidence>
<sequence>MNFLSSALIFSLAVLLPAVVSGDCTCDLEGDQASGGSKGITRKYKIAALAAIIAAGAAGVCLPMVGKTVDALSSEKSFFFVLKAFAASVILSTGFIHVLPDAFESLTSSCLGDRPWDKLPFMGFVAMVAAIETLVVDTYAMSYFRRLEAEKRAEGAELLPVHTHGDHGHVHGTVSGELLRHRVRARYRSSLGNNQDSLLGASHSPNTIRPIGLGGCITQAKFNSQAVAILEIVQN</sequence>
<feature type="transmembrane region" description="Helical" evidence="5">
    <location>
        <begin position="46"/>
        <end position="66"/>
    </location>
</feature>
<dbReference type="PANTHER" id="PTHR11040">
    <property type="entry name" value="ZINC/IRON TRANSPORTER"/>
    <property type="match status" value="1"/>
</dbReference>
<dbReference type="Pfam" id="PF02535">
    <property type="entry name" value="Zip"/>
    <property type="match status" value="1"/>
</dbReference>
<proteinExistence type="predicted"/>
<comment type="caution">
    <text evidence="7">The sequence shown here is derived from an EMBL/GenBank/DDBJ whole genome shotgun (WGS) entry which is preliminary data.</text>
</comment>
<keyword evidence="6" id="KW-0732">Signal</keyword>
<dbReference type="AlphaFoldDB" id="A0A5A7QR21"/>
<dbReference type="EMBL" id="BKCP01007959">
    <property type="protein sequence ID" value="GER47446.1"/>
    <property type="molecule type" value="Genomic_DNA"/>
</dbReference>
<evidence type="ECO:0000256" key="2">
    <source>
        <dbReference type="ARBA" id="ARBA00022692"/>
    </source>
</evidence>
<feature type="signal peptide" evidence="6">
    <location>
        <begin position="1"/>
        <end position="22"/>
    </location>
</feature>
<evidence type="ECO:0000256" key="4">
    <source>
        <dbReference type="ARBA" id="ARBA00023136"/>
    </source>
</evidence>
<dbReference type="OrthoDB" id="448280at2759"/>
<name>A0A5A7QR21_STRAF</name>
<comment type="subcellular location">
    <subcellularLocation>
        <location evidence="1">Membrane</location>
        <topology evidence="1">Multi-pass membrane protein</topology>
    </subcellularLocation>
</comment>
<evidence type="ECO:0000313" key="7">
    <source>
        <dbReference type="EMBL" id="GER47446.1"/>
    </source>
</evidence>
<evidence type="ECO:0000256" key="6">
    <source>
        <dbReference type="SAM" id="SignalP"/>
    </source>
</evidence>
<keyword evidence="8" id="KW-1185">Reference proteome</keyword>
<organism evidence="7 8">
    <name type="scientific">Striga asiatica</name>
    <name type="common">Asiatic witchweed</name>
    <name type="synonym">Buchnera asiatica</name>
    <dbReference type="NCBI Taxonomy" id="4170"/>
    <lineage>
        <taxon>Eukaryota</taxon>
        <taxon>Viridiplantae</taxon>
        <taxon>Streptophyta</taxon>
        <taxon>Embryophyta</taxon>
        <taxon>Tracheophyta</taxon>
        <taxon>Spermatophyta</taxon>
        <taxon>Magnoliopsida</taxon>
        <taxon>eudicotyledons</taxon>
        <taxon>Gunneridae</taxon>
        <taxon>Pentapetalae</taxon>
        <taxon>asterids</taxon>
        <taxon>lamiids</taxon>
        <taxon>Lamiales</taxon>
        <taxon>Orobanchaceae</taxon>
        <taxon>Buchnereae</taxon>
        <taxon>Striga</taxon>
    </lineage>
</organism>
<dbReference type="PANTHER" id="PTHR11040:SF35">
    <property type="entry name" value="ZINC TRANSPORTER 5"/>
    <property type="match status" value="1"/>
</dbReference>
<reference evidence="8" key="1">
    <citation type="journal article" date="2019" name="Curr. Biol.">
        <title>Genome Sequence of Striga asiatica Provides Insight into the Evolution of Plant Parasitism.</title>
        <authorList>
            <person name="Yoshida S."/>
            <person name="Kim S."/>
            <person name="Wafula E.K."/>
            <person name="Tanskanen J."/>
            <person name="Kim Y.M."/>
            <person name="Honaas L."/>
            <person name="Yang Z."/>
            <person name="Spallek T."/>
            <person name="Conn C.E."/>
            <person name="Ichihashi Y."/>
            <person name="Cheong K."/>
            <person name="Cui S."/>
            <person name="Der J.P."/>
            <person name="Gundlach H."/>
            <person name="Jiao Y."/>
            <person name="Hori C."/>
            <person name="Ishida J.K."/>
            <person name="Kasahara H."/>
            <person name="Kiba T."/>
            <person name="Kim M.S."/>
            <person name="Koo N."/>
            <person name="Laohavisit A."/>
            <person name="Lee Y.H."/>
            <person name="Lumba S."/>
            <person name="McCourt P."/>
            <person name="Mortimer J.C."/>
            <person name="Mutuku J.M."/>
            <person name="Nomura T."/>
            <person name="Sasaki-Sekimoto Y."/>
            <person name="Seto Y."/>
            <person name="Wang Y."/>
            <person name="Wakatake T."/>
            <person name="Sakakibara H."/>
            <person name="Demura T."/>
            <person name="Yamaguchi S."/>
            <person name="Yoneyama K."/>
            <person name="Manabe R.I."/>
            <person name="Nelson D.C."/>
            <person name="Schulman A.H."/>
            <person name="Timko M.P."/>
            <person name="dePamphilis C.W."/>
            <person name="Choi D."/>
            <person name="Shirasu K."/>
        </authorList>
    </citation>
    <scope>NUCLEOTIDE SEQUENCE [LARGE SCALE GENOMIC DNA]</scope>
    <source>
        <strain evidence="8">cv. UVA1</strain>
    </source>
</reference>
<protein>
    <submittedName>
        <fullName evidence="7">Zinc/iron transporter</fullName>
    </submittedName>
</protein>
<keyword evidence="4 5" id="KW-0472">Membrane</keyword>
<feature type="chain" id="PRO_5022776496" evidence="6">
    <location>
        <begin position="23"/>
        <end position="235"/>
    </location>
</feature>
<evidence type="ECO:0000256" key="3">
    <source>
        <dbReference type="ARBA" id="ARBA00022989"/>
    </source>
</evidence>
<accession>A0A5A7QR21</accession>
<feature type="transmembrane region" description="Helical" evidence="5">
    <location>
        <begin position="119"/>
        <end position="142"/>
    </location>
</feature>
<dbReference type="InterPro" id="IPR003689">
    <property type="entry name" value="ZIP"/>
</dbReference>
<gene>
    <name evidence="7" type="ORF">STAS_24561</name>
</gene>
<keyword evidence="3 5" id="KW-1133">Transmembrane helix</keyword>
<feature type="transmembrane region" description="Helical" evidence="5">
    <location>
        <begin position="78"/>
        <end position="99"/>
    </location>
</feature>
<dbReference type="GO" id="GO:0005385">
    <property type="term" value="F:zinc ion transmembrane transporter activity"/>
    <property type="evidence" value="ECO:0007669"/>
    <property type="project" value="TreeGrafter"/>
</dbReference>
<evidence type="ECO:0000256" key="1">
    <source>
        <dbReference type="ARBA" id="ARBA00004141"/>
    </source>
</evidence>
<dbReference type="GO" id="GO:0005886">
    <property type="term" value="C:plasma membrane"/>
    <property type="evidence" value="ECO:0007669"/>
    <property type="project" value="TreeGrafter"/>
</dbReference>
<keyword evidence="2 5" id="KW-0812">Transmembrane</keyword>
<dbReference type="Proteomes" id="UP000325081">
    <property type="component" value="Unassembled WGS sequence"/>
</dbReference>